<dbReference type="Pfam" id="PF00779">
    <property type="entry name" value="BTK"/>
    <property type="match status" value="1"/>
</dbReference>
<comment type="caution">
    <text evidence="1">The sequence shown here is derived from an EMBL/GenBank/DDBJ whole genome shotgun (WGS) entry which is preliminary data.</text>
</comment>
<name>A0A6A7RZA4_9PROT</name>
<protein>
    <submittedName>
        <fullName evidence="1">Uncharacterized protein</fullName>
    </submittedName>
</protein>
<dbReference type="Proteomes" id="UP000342300">
    <property type="component" value="Unassembled WGS sequence"/>
</dbReference>
<sequence>MQSETWRRKGVLAKRSARCRGSCFRSSRWLCCRKPGRNATGCSGREPGSWRAESSPRHCKYCDRSRRCSGARAVRDMS</sequence>
<gene>
    <name evidence="1" type="ORF">CRU78_20085</name>
</gene>
<evidence type="ECO:0000313" key="1">
    <source>
        <dbReference type="EMBL" id="MQM32659.1"/>
    </source>
</evidence>
<dbReference type="PROSITE" id="PS51113">
    <property type="entry name" value="ZF_BTK"/>
    <property type="match status" value="1"/>
</dbReference>
<dbReference type="EMBL" id="PDHS01000587">
    <property type="protein sequence ID" value="MQM32659.1"/>
    <property type="molecule type" value="Genomic_DNA"/>
</dbReference>
<proteinExistence type="predicted"/>
<reference evidence="1 2" key="1">
    <citation type="submission" date="2017-09" db="EMBL/GenBank/DDBJ databases">
        <title>Metagenomic Analysis Reveals Denitrifying Candidatus Accumulibacter and Flanking Population as a Source of N2O.</title>
        <authorList>
            <person name="Gao H."/>
            <person name="Mao Y."/>
            <person name="Zhao X."/>
            <person name="Liu W.-T."/>
            <person name="Zhang T."/>
            <person name="Wells G."/>
        </authorList>
    </citation>
    <scope>NUCLEOTIDE SEQUENCE [LARGE SCALE GENOMIC DNA]</scope>
    <source>
        <strain evidence="1">CANDO_2_IC</strain>
    </source>
</reference>
<organism evidence="1 2">
    <name type="scientific">Candidatus Accumulibacter phosphatis</name>
    <dbReference type="NCBI Taxonomy" id="327160"/>
    <lineage>
        <taxon>Bacteria</taxon>
        <taxon>Pseudomonadati</taxon>
        <taxon>Pseudomonadota</taxon>
        <taxon>Betaproteobacteria</taxon>
        <taxon>Candidatus Accumulibacter</taxon>
    </lineage>
</organism>
<accession>A0A6A7RZA4</accession>
<evidence type="ECO:0000313" key="2">
    <source>
        <dbReference type="Proteomes" id="UP000342300"/>
    </source>
</evidence>
<dbReference type="InterPro" id="IPR001562">
    <property type="entry name" value="Znf_Btk_motif"/>
</dbReference>
<dbReference type="AlphaFoldDB" id="A0A6A7RZA4"/>
<dbReference type="GO" id="GO:0035556">
    <property type="term" value="P:intracellular signal transduction"/>
    <property type="evidence" value="ECO:0007669"/>
    <property type="project" value="InterPro"/>
</dbReference>